<dbReference type="GO" id="GO:0016854">
    <property type="term" value="F:racemase and epimerase activity"/>
    <property type="evidence" value="ECO:0007669"/>
    <property type="project" value="UniProtKB-ARBA"/>
</dbReference>
<evidence type="ECO:0000256" key="4">
    <source>
        <dbReference type="ARBA" id="ARBA00022842"/>
    </source>
</evidence>
<dbReference type="GeneID" id="76199869"/>
<dbReference type="EMBL" id="JBHTAX010000001">
    <property type="protein sequence ID" value="MFC7190273.1"/>
    <property type="molecule type" value="Genomic_DNA"/>
</dbReference>
<dbReference type="SUPFAM" id="SSF51604">
    <property type="entry name" value="Enolase C-terminal domain-like"/>
    <property type="match status" value="1"/>
</dbReference>
<dbReference type="RefSeq" id="WP_248906996.1">
    <property type="nucleotide sequence ID" value="NZ_CP109979.1"/>
</dbReference>
<dbReference type="Pfam" id="PF02746">
    <property type="entry name" value="MR_MLE_N"/>
    <property type="match status" value="1"/>
</dbReference>
<accession>A0ABD5YM31</accession>
<gene>
    <name evidence="7" type="ORF">ACFQL7_10685</name>
</gene>
<keyword evidence="8" id="KW-1185">Reference proteome</keyword>
<comment type="cofactor">
    <cofactor evidence="1">
        <name>Mg(2+)</name>
        <dbReference type="ChEBI" id="CHEBI:18420"/>
    </cofactor>
</comment>
<feature type="domain" description="Mandelate racemase/muconate lactonizing enzyme C-terminal" evidence="6">
    <location>
        <begin position="139"/>
        <end position="232"/>
    </location>
</feature>
<dbReference type="SFLD" id="SFLDF00009">
    <property type="entry name" value="o-succinylbenzoate_synthase"/>
    <property type="match status" value="1"/>
</dbReference>
<dbReference type="CDD" id="cd03319">
    <property type="entry name" value="L-Ala-DL-Glu_epimerase"/>
    <property type="match status" value="1"/>
</dbReference>
<dbReference type="SFLD" id="SFLDS00001">
    <property type="entry name" value="Enolase"/>
    <property type="match status" value="2"/>
</dbReference>
<evidence type="ECO:0000259" key="6">
    <source>
        <dbReference type="SMART" id="SM00922"/>
    </source>
</evidence>
<dbReference type="PANTHER" id="PTHR48073:SF2">
    <property type="entry name" value="O-SUCCINYLBENZOATE SYNTHASE"/>
    <property type="match status" value="1"/>
</dbReference>
<dbReference type="PROSITE" id="PS00909">
    <property type="entry name" value="MR_MLE_2"/>
    <property type="match status" value="1"/>
</dbReference>
<dbReference type="PANTHER" id="PTHR48073">
    <property type="entry name" value="O-SUCCINYLBENZOATE SYNTHASE-RELATED"/>
    <property type="match status" value="1"/>
</dbReference>
<dbReference type="SMART" id="SM00922">
    <property type="entry name" value="MR_MLE"/>
    <property type="match status" value="1"/>
</dbReference>
<dbReference type="GO" id="GO:0046872">
    <property type="term" value="F:metal ion binding"/>
    <property type="evidence" value="ECO:0007669"/>
    <property type="project" value="UniProtKB-KW"/>
</dbReference>
<keyword evidence="3" id="KW-0479">Metal-binding</keyword>
<evidence type="ECO:0000256" key="2">
    <source>
        <dbReference type="ARBA" id="ARBA00008031"/>
    </source>
</evidence>
<dbReference type="InterPro" id="IPR029065">
    <property type="entry name" value="Enolase_C-like"/>
</dbReference>
<evidence type="ECO:0000256" key="3">
    <source>
        <dbReference type="ARBA" id="ARBA00022723"/>
    </source>
</evidence>
<name>A0ABD5YM31_9EURY</name>
<dbReference type="Proteomes" id="UP001596417">
    <property type="component" value="Unassembled WGS sequence"/>
</dbReference>
<dbReference type="Gene3D" id="3.20.20.120">
    <property type="entry name" value="Enolase-like C-terminal domain"/>
    <property type="match status" value="1"/>
</dbReference>
<comment type="caution">
    <text evidence="7">The sequence shown here is derived from an EMBL/GenBank/DDBJ whole genome shotgun (WGS) entry which is preliminary data.</text>
</comment>
<dbReference type="InterPro" id="IPR013342">
    <property type="entry name" value="Mandelate_racemase_C"/>
</dbReference>
<dbReference type="Pfam" id="PF13378">
    <property type="entry name" value="MR_MLE_C"/>
    <property type="match status" value="1"/>
</dbReference>
<evidence type="ECO:0000256" key="1">
    <source>
        <dbReference type="ARBA" id="ARBA00001946"/>
    </source>
</evidence>
<evidence type="ECO:0000313" key="7">
    <source>
        <dbReference type="EMBL" id="MFC7190273.1"/>
    </source>
</evidence>
<dbReference type="InterPro" id="IPR036849">
    <property type="entry name" value="Enolase-like_C_sf"/>
</dbReference>
<evidence type="ECO:0000313" key="8">
    <source>
        <dbReference type="Proteomes" id="UP001596417"/>
    </source>
</evidence>
<dbReference type="SFLD" id="SFLDF00010">
    <property type="entry name" value="dipeptide_epimerase"/>
    <property type="match status" value="1"/>
</dbReference>
<sequence length="343" mass="36796">MSLNTTFERVALPLDHPFTISRETTKTAENVVVRIDDGEHTGIGAAAPSQYYGETPDTVEAVLPDLLSIVEQADDPLNRNAIEREIAARVGDNPAAKAAISIALCDLVGKRLDLPLYRLFGFDPDRTITSSFTVGLDATDVMAEKARTAVADGYSVLKTKLGTDRDEEIVAAVRDAAPEARIRVDANEAWTPREAVEMSEMLADHDIEFLEQPLPATNPEGLRFVHERSAVPIALDESCVTLTDVPRVADRADIIVIKLMKCAGPLEAIKMINAARAHGLDVMLGCMVETNAAIAAACHLTPLVDYADLDGSLLLADDPYDGIPMPGGVIDLSTVERPGTGAE</sequence>
<dbReference type="InterPro" id="IPR029017">
    <property type="entry name" value="Enolase-like_N"/>
</dbReference>
<protein>
    <submittedName>
        <fullName evidence="7">Dipeptide epimerase</fullName>
    </submittedName>
</protein>
<comment type="similarity">
    <text evidence="2">Belongs to the mandelate racemase/muconate lactonizing enzyme family.</text>
</comment>
<dbReference type="SUPFAM" id="SSF54826">
    <property type="entry name" value="Enolase N-terminal domain-like"/>
    <property type="match status" value="1"/>
</dbReference>
<dbReference type="Gene3D" id="3.30.390.10">
    <property type="entry name" value="Enolase-like, N-terminal domain"/>
    <property type="match status" value="1"/>
</dbReference>
<reference evidence="7 8" key="1">
    <citation type="journal article" date="2019" name="Int. J. Syst. Evol. Microbiol.">
        <title>The Global Catalogue of Microorganisms (GCM) 10K type strain sequencing project: providing services to taxonomists for standard genome sequencing and annotation.</title>
        <authorList>
            <consortium name="The Broad Institute Genomics Platform"/>
            <consortium name="The Broad Institute Genome Sequencing Center for Infectious Disease"/>
            <person name="Wu L."/>
            <person name="Ma J."/>
        </authorList>
    </citation>
    <scope>NUCLEOTIDE SEQUENCE [LARGE SCALE GENOMIC DNA]</scope>
    <source>
        <strain evidence="7 8">RDMS1</strain>
    </source>
</reference>
<dbReference type="InterPro" id="IPR013341">
    <property type="entry name" value="Mandelate_racemase_N_dom"/>
</dbReference>
<dbReference type="AlphaFoldDB" id="A0ABD5YM31"/>
<keyword evidence="5" id="KW-0413">Isomerase</keyword>
<dbReference type="InterPro" id="IPR034603">
    <property type="entry name" value="Dipeptide_epimerase"/>
</dbReference>
<dbReference type="InterPro" id="IPR018110">
    <property type="entry name" value="Mandel_Rmase/mucon_lact_enz_CS"/>
</dbReference>
<organism evidence="7 8">
    <name type="scientific">Halocatena marina</name>
    <dbReference type="NCBI Taxonomy" id="2934937"/>
    <lineage>
        <taxon>Archaea</taxon>
        <taxon>Methanobacteriati</taxon>
        <taxon>Methanobacteriota</taxon>
        <taxon>Stenosarchaea group</taxon>
        <taxon>Halobacteria</taxon>
        <taxon>Halobacteriales</taxon>
        <taxon>Natronomonadaceae</taxon>
        <taxon>Halocatena</taxon>
    </lineage>
</organism>
<evidence type="ECO:0000256" key="5">
    <source>
        <dbReference type="ARBA" id="ARBA00023235"/>
    </source>
</evidence>
<keyword evidence="4" id="KW-0460">Magnesium</keyword>
<dbReference type="SFLD" id="SFLDG00180">
    <property type="entry name" value="muconate_cycloisomerase"/>
    <property type="match status" value="2"/>
</dbReference>
<proteinExistence type="inferred from homology"/>